<keyword evidence="4 6" id="KW-1133">Transmembrane helix</keyword>
<comment type="caution">
    <text evidence="7">The sequence shown here is derived from an EMBL/GenBank/DDBJ whole genome shotgun (WGS) entry which is preliminary data.</text>
</comment>
<evidence type="ECO:0000256" key="3">
    <source>
        <dbReference type="ARBA" id="ARBA00022692"/>
    </source>
</evidence>
<proteinExistence type="inferred from homology"/>
<evidence type="ECO:0000313" key="7">
    <source>
        <dbReference type="EMBL" id="MBU9711495.1"/>
    </source>
</evidence>
<dbReference type="Pfam" id="PF01594">
    <property type="entry name" value="AI-2E_transport"/>
    <property type="match status" value="1"/>
</dbReference>
<comment type="subcellular location">
    <subcellularLocation>
        <location evidence="1">Membrane</location>
        <topology evidence="1">Multi-pass membrane protein</topology>
    </subcellularLocation>
</comment>
<dbReference type="NCBIfam" id="TIGR02872">
    <property type="entry name" value="spore_ytvI"/>
    <property type="match status" value="1"/>
</dbReference>
<keyword evidence="3 6" id="KW-0812">Transmembrane</keyword>
<keyword evidence="8" id="KW-1185">Reference proteome</keyword>
<dbReference type="InterPro" id="IPR002549">
    <property type="entry name" value="AI-2E-like"/>
</dbReference>
<dbReference type="RefSeq" id="WP_217065410.1">
    <property type="nucleotide sequence ID" value="NZ_JAHQCS010000074.1"/>
</dbReference>
<evidence type="ECO:0000256" key="2">
    <source>
        <dbReference type="ARBA" id="ARBA00009773"/>
    </source>
</evidence>
<gene>
    <name evidence="7" type="primary">ytvI</name>
    <name evidence="7" type="ORF">KS419_07090</name>
</gene>
<feature type="transmembrane region" description="Helical" evidence="6">
    <location>
        <begin position="278"/>
        <end position="304"/>
    </location>
</feature>
<sequence>MTKSQGWMIARFIVTVIFFFVALWGVTWIFKVSYPFWIASALVWIFLPFIRWMRNKLRFPNGLAVLITLLLGLGTLAAIFTGVIFLIIFGVRRISNNVPLWIETASEHIQIFFNQSVLPRWQRFTGFIDDLTPEQQNTLQEGITQLGTQLATIIAEMGQKIADGLTHLIIAVPTFLIAFLFIFLAFYFIGKDWESLRRNTLKLLPAVFIQKGKEFRKMFRHRVLGFLRAQVILMAIASIIVLIGLLILRIDQAFTIALIVGIAEILPYLGSGTILIPWFIYLFVTGNISLGIGIAVVYGVTVGIRQTIEPKVLSSSMNLNPLAVLMALFIGFQILGVIGVFIGPFTLVLFVILKDIGVLKSIWSFIRFGWEDEKSS</sequence>
<protein>
    <submittedName>
        <fullName evidence="7">Sporulation integral membrane protein YtvI</fullName>
    </submittedName>
</protein>
<evidence type="ECO:0000256" key="1">
    <source>
        <dbReference type="ARBA" id="ARBA00004141"/>
    </source>
</evidence>
<dbReference type="PANTHER" id="PTHR21716">
    <property type="entry name" value="TRANSMEMBRANE PROTEIN"/>
    <property type="match status" value="1"/>
</dbReference>
<feature type="transmembrane region" description="Helical" evidence="6">
    <location>
        <begin position="65"/>
        <end position="91"/>
    </location>
</feature>
<evidence type="ECO:0000256" key="4">
    <source>
        <dbReference type="ARBA" id="ARBA00022989"/>
    </source>
</evidence>
<name>A0ABS6JDM2_9BACI</name>
<organism evidence="7 8">
    <name type="scientific">Evansella tamaricis</name>
    <dbReference type="NCBI Taxonomy" id="2069301"/>
    <lineage>
        <taxon>Bacteria</taxon>
        <taxon>Bacillati</taxon>
        <taxon>Bacillota</taxon>
        <taxon>Bacilli</taxon>
        <taxon>Bacillales</taxon>
        <taxon>Bacillaceae</taxon>
        <taxon>Evansella</taxon>
    </lineage>
</organism>
<feature type="transmembrane region" description="Helical" evidence="6">
    <location>
        <begin position="165"/>
        <end position="189"/>
    </location>
</feature>
<evidence type="ECO:0000256" key="6">
    <source>
        <dbReference type="SAM" id="Phobius"/>
    </source>
</evidence>
<feature type="transmembrane region" description="Helical" evidence="6">
    <location>
        <begin position="36"/>
        <end position="53"/>
    </location>
</feature>
<evidence type="ECO:0000313" key="8">
    <source>
        <dbReference type="Proteomes" id="UP000784880"/>
    </source>
</evidence>
<feature type="transmembrane region" description="Helical" evidence="6">
    <location>
        <begin position="12"/>
        <end position="30"/>
    </location>
</feature>
<evidence type="ECO:0000256" key="5">
    <source>
        <dbReference type="ARBA" id="ARBA00023136"/>
    </source>
</evidence>
<dbReference type="PANTHER" id="PTHR21716:SF68">
    <property type="entry name" value="TRANSPORT PROTEIN YTVI-RELATED"/>
    <property type="match status" value="1"/>
</dbReference>
<accession>A0ABS6JDM2</accession>
<reference evidence="7 8" key="1">
    <citation type="submission" date="2021-06" db="EMBL/GenBank/DDBJ databases">
        <title>Bacillus sp. RD4P76, an endophyte from a halophyte.</title>
        <authorList>
            <person name="Sun J.-Q."/>
        </authorList>
    </citation>
    <scope>NUCLEOTIDE SEQUENCE [LARGE SCALE GENOMIC DNA]</scope>
    <source>
        <strain evidence="7 8">CGMCC 1.15917</strain>
    </source>
</reference>
<keyword evidence="5 6" id="KW-0472">Membrane</keyword>
<feature type="transmembrane region" description="Helical" evidence="6">
    <location>
        <begin position="253"/>
        <end position="271"/>
    </location>
</feature>
<feature type="transmembrane region" description="Helical" evidence="6">
    <location>
        <begin position="223"/>
        <end position="247"/>
    </location>
</feature>
<dbReference type="EMBL" id="JAHQCS010000074">
    <property type="protein sequence ID" value="MBU9711495.1"/>
    <property type="molecule type" value="Genomic_DNA"/>
</dbReference>
<dbReference type="Proteomes" id="UP000784880">
    <property type="component" value="Unassembled WGS sequence"/>
</dbReference>
<comment type="similarity">
    <text evidence="2">Belongs to the autoinducer-2 exporter (AI-2E) (TC 2.A.86) family.</text>
</comment>
<feature type="transmembrane region" description="Helical" evidence="6">
    <location>
        <begin position="324"/>
        <end position="353"/>
    </location>
</feature>
<dbReference type="InterPro" id="IPR014227">
    <property type="entry name" value="YtvI-like"/>
</dbReference>